<dbReference type="PANTHER" id="PTHR18901">
    <property type="entry name" value="2-DEOXYGLUCOSE-6-PHOSPHATE PHOSPHATASE 2"/>
    <property type="match status" value="1"/>
</dbReference>
<dbReference type="InterPro" id="IPR006439">
    <property type="entry name" value="HAD-SF_hydro_IA"/>
</dbReference>
<name>A0A3B0K8T7_DROGU</name>
<dbReference type="EMBL" id="OUUW01000004">
    <property type="protein sequence ID" value="SPP79948.1"/>
    <property type="molecule type" value="Genomic_DNA"/>
</dbReference>
<dbReference type="PANTHER" id="PTHR18901:SF38">
    <property type="entry name" value="PSEUDOURIDINE-5'-PHOSPHATASE"/>
    <property type="match status" value="1"/>
</dbReference>
<evidence type="ECO:0000256" key="4">
    <source>
        <dbReference type="ARBA" id="ARBA00022801"/>
    </source>
</evidence>
<dbReference type="Proteomes" id="UP000268350">
    <property type="component" value="Unassembled WGS sequence"/>
</dbReference>
<dbReference type="OMA" id="THCIFDN"/>
<dbReference type="InterPro" id="IPR023214">
    <property type="entry name" value="HAD_sf"/>
</dbReference>
<dbReference type="GO" id="GO:1990738">
    <property type="term" value="F:pseudouridine 5'-phosphatase activity"/>
    <property type="evidence" value="ECO:0007669"/>
    <property type="project" value="UniProtKB-EC"/>
</dbReference>
<dbReference type="GO" id="GO:0046872">
    <property type="term" value="F:metal ion binding"/>
    <property type="evidence" value="ECO:0007669"/>
    <property type="project" value="UniProtKB-KW"/>
</dbReference>
<protein>
    <recommendedName>
        <fullName evidence="7">pseudouridine 5'-phosphatase</fullName>
        <ecNumber evidence="7">3.1.3.96</ecNumber>
    </recommendedName>
    <alternativeName>
        <fullName evidence="8">Pseudouridine-5'-monophosphatase</fullName>
    </alternativeName>
</protein>
<evidence type="ECO:0000256" key="2">
    <source>
        <dbReference type="ARBA" id="ARBA00006171"/>
    </source>
</evidence>
<comment type="catalytic activity">
    <reaction evidence="6">
        <text>psi-UMP + H2O = pseudouridine + phosphate</text>
        <dbReference type="Rhea" id="RHEA:10944"/>
        <dbReference type="ChEBI" id="CHEBI:15377"/>
        <dbReference type="ChEBI" id="CHEBI:17802"/>
        <dbReference type="ChEBI" id="CHEBI:43474"/>
        <dbReference type="ChEBI" id="CHEBI:58380"/>
        <dbReference type="EC" id="3.1.3.96"/>
    </reaction>
</comment>
<dbReference type="Pfam" id="PF13419">
    <property type="entry name" value="HAD_2"/>
    <property type="match status" value="1"/>
</dbReference>
<evidence type="ECO:0000256" key="8">
    <source>
        <dbReference type="ARBA" id="ARBA00083904"/>
    </source>
</evidence>
<dbReference type="STRING" id="7266.A0A3B0K8T7"/>
<dbReference type="EC" id="3.1.3.96" evidence="7"/>
<evidence type="ECO:0000313" key="9">
    <source>
        <dbReference type="EMBL" id="SPP79948.1"/>
    </source>
</evidence>
<comment type="cofactor">
    <cofactor evidence="1">
        <name>Mg(2+)</name>
        <dbReference type="ChEBI" id="CHEBI:18420"/>
    </cofactor>
</comment>
<sequence length="240" mass="26681">MAAKSSYKPVTHIIFDSDGTVMDTENIYTDAINEIVEPFGKSYTYEMKLRYMGMPALQSAQKLVTELQLPLSPEKYLKIFDAVVLRRIQNVKLMPGVKDFILHMHDHRIPMAIATSSVRAAFDVKSTPHRSLLPALHHVVCGNDPELQPGRGKPLPDIFLLAASRFHPAPEPSKCLVFEDSPNGLRAGIAAGMQVVLIPDPRVPAQLRRGATQVLDSMADFKPQLFGLPHYDTCSKFEFG</sequence>
<dbReference type="SFLD" id="SFLDG01129">
    <property type="entry name" value="C1.5:_HAD__Beta-PGM__Phosphata"/>
    <property type="match status" value="1"/>
</dbReference>
<dbReference type="SFLD" id="SFLDS00003">
    <property type="entry name" value="Haloacid_Dehalogenase"/>
    <property type="match status" value="1"/>
</dbReference>
<keyword evidence="5" id="KW-0460">Magnesium</keyword>
<dbReference type="InterPro" id="IPR041492">
    <property type="entry name" value="HAD_2"/>
</dbReference>
<dbReference type="InterPro" id="IPR023198">
    <property type="entry name" value="PGP-like_dom2"/>
</dbReference>
<evidence type="ECO:0000256" key="6">
    <source>
        <dbReference type="ARBA" id="ARBA00052504"/>
    </source>
</evidence>
<gene>
    <name evidence="9" type="ORF">DGUA_6G012873</name>
</gene>
<dbReference type="Gene3D" id="3.40.50.1000">
    <property type="entry name" value="HAD superfamily/HAD-like"/>
    <property type="match status" value="1"/>
</dbReference>
<dbReference type="AlphaFoldDB" id="A0A3B0K8T7"/>
<proteinExistence type="inferred from homology"/>
<evidence type="ECO:0000313" key="10">
    <source>
        <dbReference type="Proteomes" id="UP000268350"/>
    </source>
</evidence>
<dbReference type="OrthoDB" id="40579at2759"/>
<dbReference type="Gene3D" id="1.10.150.240">
    <property type="entry name" value="Putative phosphatase, domain 2"/>
    <property type="match status" value="1"/>
</dbReference>
<dbReference type="FunFam" id="1.10.150.240:FF:000001">
    <property type="entry name" value="Haloacid dehalogenase-like hydrolase domain"/>
    <property type="match status" value="1"/>
</dbReference>
<organism evidence="9 10">
    <name type="scientific">Drosophila guanche</name>
    <name type="common">Fruit fly</name>
    <dbReference type="NCBI Taxonomy" id="7266"/>
    <lineage>
        <taxon>Eukaryota</taxon>
        <taxon>Metazoa</taxon>
        <taxon>Ecdysozoa</taxon>
        <taxon>Arthropoda</taxon>
        <taxon>Hexapoda</taxon>
        <taxon>Insecta</taxon>
        <taxon>Pterygota</taxon>
        <taxon>Neoptera</taxon>
        <taxon>Endopterygota</taxon>
        <taxon>Diptera</taxon>
        <taxon>Brachycera</taxon>
        <taxon>Muscomorpha</taxon>
        <taxon>Ephydroidea</taxon>
        <taxon>Drosophilidae</taxon>
        <taxon>Drosophila</taxon>
        <taxon>Sophophora</taxon>
    </lineage>
</organism>
<evidence type="ECO:0000256" key="7">
    <source>
        <dbReference type="ARBA" id="ARBA00066578"/>
    </source>
</evidence>
<evidence type="ECO:0000256" key="3">
    <source>
        <dbReference type="ARBA" id="ARBA00022723"/>
    </source>
</evidence>
<evidence type="ECO:0000256" key="5">
    <source>
        <dbReference type="ARBA" id="ARBA00022842"/>
    </source>
</evidence>
<comment type="similarity">
    <text evidence="2">Belongs to the HAD-like hydrolase superfamily. CbbY/CbbZ/Gph/YieH family.</text>
</comment>
<keyword evidence="4" id="KW-0378">Hydrolase</keyword>
<dbReference type="SUPFAM" id="SSF56784">
    <property type="entry name" value="HAD-like"/>
    <property type="match status" value="1"/>
</dbReference>
<accession>A0A3B0K8T7</accession>
<dbReference type="FunFam" id="3.40.50.1000:FF:000055">
    <property type="entry name" value="Haloacid dehalogenase-like hydrolase family protein"/>
    <property type="match status" value="1"/>
</dbReference>
<dbReference type="InterPro" id="IPR036412">
    <property type="entry name" value="HAD-like_sf"/>
</dbReference>
<reference evidence="10" key="1">
    <citation type="submission" date="2018-01" db="EMBL/GenBank/DDBJ databases">
        <authorList>
            <person name="Alioto T."/>
            <person name="Alioto T."/>
        </authorList>
    </citation>
    <scope>NUCLEOTIDE SEQUENCE [LARGE SCALE GENOMIC DNA]</scope>
</reference>
<dbReference type="NCBIfam" id="TIGR01509">
    <property type="entry name" value="HAD-SF-IA-v3"/>
    <property type="match status" value="1"/>
</dbReference>
<evidence type="ECO:0000256" key="1">
    <source>
        <dbReference type="ARBA" id="ARBA00001946"/>
    </source>
</evidence>
<keyword evidence="10" id="KW-1185">Reference proteome</keyword>
<keyword evidence="3" id="KW-0479">Metal-binding</keyword>